<evidence type="ECO:0000313" key="4">
    <source>
        <dbReference type="Proteomes" id="UP001209083"/>
    </source>
</evidence>
<dbReference type="SMART" id="SM01120">
    <property type="entry name" value="Dak2"/>
    <property type="match status" value="1"/>
</dbReference>
<accession>A0ABY8QVU0</accession>
<dbReference type="PROSITE" id="PS51480">
    <property type="entry name" value="DHAL"/>
    <property type="match status" value="1"/>
</dbReference>
<feature type="domain" description="DhaL" evidence="2">
    <location>
        <begin position="14"/>
        <end position="207"/>
    </location>
</feature>
<dbReference type="InterPro" id="IPR036117">
    <property type="entry name" value="DhaL_dom_sf"/>
</dbReference>
<dbReference type="InterPro" id="IPR033470">
    <property type="entry name" value="FakA-like_C"/>
</dbReference>
<dbReference type="Gene3D" id="1.25.40.340">
    <property type="match status" value="1"/>
</dbReference>
<organism evidence="3 4">
    <name type="scientific">Saxibacter everestensis</name>
    <dbReference type="NCBI Taxonomy" id="2909229"/>
    <lineage>
        <taxon>Bacteria</taxon>
        <taxon>Bacillati</taxon>
        <taxon>Actinomycetota</taxon>
        <taxon>Actinomycetes</taxon>
        <taxon>Micrococcales</taxon>
        <taxon>Brevibacteriaceae</taxon>
        <taxon>Saxibacter</taxon>
    </lineage>
</organism>
<dbReference type="Pfam" id="PF02734">
    <property type="entry name" value="Dak2"/>
    <property type="match status" value="1"/>
</dbReference>
<feature type="compositionally biased region" description="Polar residues" evidence="1">
    <location>
        <begin position="234"/>
        <end position="246"/>
    </location>
</feature>
<dbReference type="InterPro" id="IPR050270">
    <property type="entry name" value="DegV_domain_contain"/>
</dbReference>
<gene>
    <name evidence="3" type="ORF">LWF01_04575</name>
</gene>
<dbReference type="SMART" id="SM01121">
    <property type="entry name" value="Dak1_2"/>
    <property type="match status" value="1"/>
</dbReference>
<keyword evidence="4" id="KW-1185">Reference proteome</keyword>
<reference evidence="3 4" key="1">
    <citation type="submission" date="2023-05" db="EMBL/GenBank/DDBJ databases">
        <title>Lithophilousrod everest ZFBP1038 complete genpme.</title>
        <authorList>
            <person name="Tian M."/>
        </authorList>
    </citation>
    <scope>NUCLEOTIDE SEQUENCE [LARGE SCALE GENOMIC DNA]</scope>
    <source>
        <strain evidence="3 4">ZFBP1038</strain>
    </source>
</reference>
<evidence type="ECO:0000259" key="2">
    <source>
        <dbReference type="PROSITE" id="PS51480"/>
    </source>
</evidence>
<sequence length="581" mass="59642">MTSGSHSAVAFNAHVARAWSRRAVAQLKQEREAIDDLNVFPVPDGDTGTNLFFTLRSANAAVDRLPASASLPDVIGAMATGALRGARGNSGLILSVALRGCADALETIEVADSNSLARALMLASSRARRAVADPVEGTMLTVLAAIAEEAQAQAEAGASIPEMLTHCRTVGASALQATTEQLEVLAEADVVDAGATGIIELLSALCEVAGGEPRLTGTGSALGGSTGSGPSTSNQHPRPASSNQRGSNRHPRPAHPASGTAPNRPGVEVVARVEGGSPADTLSQGLSALGGDSLVISEEPSRFRERTSFIVHVHLPDDLSARAAVGLFAEVADVMELRVEPLVEGGHGRGAIDAEGGFGPLMIALARGAGLMYTFAAAGAEVLSLDVKADELAASLWDVIDGNAGRPMILLPNNSIAMGLARDVEARMTSQQQGAETELAVIPARGHVQGLAAAAVFDPAAGFRQLTASMTAAAAGTRQAAVFIAEHPGNSAAGAWREGDALARINGSIRAIDPDPGELSWRLVERLLGAGGEIITLVPGAHCPAALISSLRERLEREYPDLDVSVIDGKQETALLLVGVE</sequence>
<dbReference type="Proteomes" id="UP001209083">
    <property type="component" value="Chromosome"/>
</dbReference>
<dbReference type="RefSeq" id="WP_349639861.1">
    <property type="nucleotide sequence ID" value="NZ_CP090958.1"/>
</dbReference>
<name>A0ABY8QVU0_9MICO</name>
<evidence type="ECO:0000256" key="1">
    <source>
        <dbReference type="SAM" id="MobiDB-lite"/>
    </source>
</evidence>
<feature type="region of interest" description="Disordered" evidence="1">
    <location>
        <begin position="216"/>
        <end position="266"/>
    </location>
</feature>
<dbReference type="SUPFAM" id="SSF101473">
    <property type="entry name" value="DhaL-like"/>
    <property type="match status" value="1"/>
</dbReference>
<dbReference type="Pfam" id="PF13684">
    <property type="entry name" value="FakA-like_C"/>
    <property type="match status" value="1"/>
</dbReference>
<protein>
    <submittedName>
        <fullName evidence="3">DAK2 domain-containing protein</fullName>
    </submittedName>
</protein>
<proteinExistence type="predicted"/>
<dbReference type="EMBL" id="CP090958">
    <property type="protein sequence ID" value="WGW13053.1"/>
    <property type="molecule type" value="Genomic_DNA"/>
</dbReference>
<evidence type="ECO:0000313" key="3">
    <source>
        <dbReference type="EMBL" id="WGW13053.1"/>
    </source>
</evidence>
<dbReference type="InterPro" id="IPR004007">
    <property type="entry name" value="DhaL_dom"/>
</dbReference>
<dbReference type="PANTHER" id="PTHR33434">
    <property type="entry name" value="DEGV DOMAIN-CONTAINING PROTEIN DR_1986-RELATED"/>
    <property type="match status" value="1"/>
</dbReference>
<dbReference type="PANTHER" id="PTHR33434:SF4">
    <property type="entry name" value="PHOSPHATASE PROTEIN"/>
    <property type="match status" value="1"/>
</dbReference>